<gene>
    <name evidence="9" type="ORF">DVH24_038370</name>
</gene>
<dbReference type="Gene3D" id="1.10.8.430">
    <property type="entry name" value="Helical domain of apoptotic protease-activating factors"/>
    <property type="match status" value="1"/>
</dbReference>
<feature type="domain" description="Disease resistance R13L4/SHOC-2-like LRR" evidence="8">
    <location>
        <begin position="578"/>
        <end position="767"/>
    </location>
</feature>
<comment type="caution">
    <text evidence="9">The sequence shown here is derived from an EMBL/GenBank/DDBJ whole genome shotgun (WGS) entry which is preliminary data.</text>
</comment>
<dbReference type="Gene3D" id="3.40.50.300">
    <property type="entry name" value="P-loop containing nucleotide triphosphate hydrolases"/>
    <property type="match status" value="1"/>
</dbReference>
<dbReference type="CDD" id="cd14798">
    <property type="entry name" value="RX-CC_like"/>
    <property type="match status" value="1"/>
</dbReference>
<dbReference type="InterPro" id="IPR002182">
    <property type="entry name" value="NB-ARC"/>
</dbReference>
<dbReference type="InterPro" id="IPR038005">
    <property type="entry name" value="RX-like_CC"/>
</dbReference>
<dbReference type="InterPro" id="IPR027417">
    <property type="entry name" value="P-loop_NTPase"/>
</dbReference>
<keyword evidence="3" id="KW-0611">Plant defense</keyword>
<evidence type="ECO:0000259" key="5">
    <source>
        <dbReference type="Pfam" id="PF00931"/>
    </source>
</evidence>
<evidence type="ECO:0000313" key="9">
    <source>
        <dbReference type="EMBL" id="RXI04096.1"/>
    </source>
</evidence>
<evidence type="ECO:0000259" key="8">
    <source>
        <dbReference type="Pfam" id="PF23598"/>
    </source>
</evidence>
<dbReference type="GO" id="GO:0043531">
    <property type="term" value="F:ADP binding"/>
    <property type="evidence" value="ECO:0007669"/>
    <property type="project" value="InterPro"/>
</dbReference>
<evidence type="ECO:0000313" key="10">
    <source>
        <dbReference type="Proteomes" id="UP000290289"/>
    </source>
</evidence>
<protein>
    <submittedName>
        <fullName evidence="9">Uncharacterized protein</fullName>
    </submittedName>
</protein>
<dbReference type="Pfam" id="PF23598">
    <property type="entry name" value="LRR_14"/>
    <property type="match status" value="1"/>
</dbReference>
<dbReference type="AlphaFoldDB" id="A0A498K9P8"/>
<feature type="domain" description="NB-ARC" evidence="5">
    <location>
        <begin position="177"/>
        <end position="352"/>
    </location>
</feature>
<dbReference type="InterPro" id="IPR036388">
    <property type="entry name" value="WH-like_DNA-bd_sf"/>
</dbReference>
<dbReference type="GO" id="GO:0005524">
    <property type="term" value="F:ATP binding"/>
    <property type="evidence" value="ECO:0007669"/>
    <property type="project" value="UniProtKB-KW"/>
</dbReference>
<dbReference type="InterPro" id="IPR058922">
    <property type="entry name" value="WHD_DRP"/>
</dbReference>
<name>A0A498K9P8_MALDO</name>
<evidence type="ECO:0000259" key="6">
    <source>
        <dbReference type="Pfam" id="PF18052"/>
    </source>
</evidence>
<evidence type="ECO:0000256" key="4">
    <source>
        <dbReference type="ARBA" id="ARBA00022840"/>
    </source>
</evidence>
<keyword evidence="10" id="KW-1185">Reference proteome</keyword>
<evidence type="ECO:0000259" key="7">
    <source>
        <dbReference type="Pfam" id="PF23559"/>
    </source>
</evidence>
<dbReference type="PANTHER" id="PTHR36766">
    <property type="entry name" value="PLANT BROAD-SPECTRUM MILDEW RESISTANCE PROTEIN RPW8"/>
    <property type="match status" value="1"/>
</dbReference>
<dbReference type="Proteomes" id="UP000290289">
    <property type="component" value="Chromosome 3"/>
</dbReference>
<keyword evidence="1" id="KW-0677">Repeat</keyword>
<reference evidence="9 10" key="1">
    <citation type="submission" date="2018-10" db="EMBL/GenBank/DDBJ databases">
        <title>A high-quality apple genome assembly.</title>
        <authorList>
            <person name="Hu J."/>
        </authorList>
    </citation>
    <scope>NUCLEOTIDE SEQUENCE [LARGE SCALE GENOMIC DNA]</scope>
    <source>
        <strain evidence="10">cv. HFTH1</strain>
        <tissue evidence="9">Young leaf</tissue>
    </source>
</reference>
<evidence type="ECO:0000256" key="1">
    <source>
        <dbReference type="ARBA" id="ARBA00022737"/>
    </source>
</evidence>
<accession>A0A498K9P8</accession>
<dbReference type="InterPro" id="IPR042197">
    <property type="entry name" value="Apaf_helical"/>
</dbReference>
<keyword evidence="4" id="KW-0067">ATP-binding</keyword>
<evidence type="ECO:0000256" key="3">
    <source>
        <dbReference type="ARBA" id="ARBA00022821"/>
    </source>
</evidence>
<dbReference type="InterPro" id="IPR055414">
    <property type="entry name" value="LRR_R13L4/SHOC2-like"/>
</dbReference>
<dbReference type="SUPFAM" id="SSF52540">
    <property type="entry name" value="P-loop containing nucleoside triphosphate hydrolases"/>
    <property type="match status" value="1"/>
</dbReference>
<dbReference type="Pfam" id="PF18052">
    <property type="entry name" value="Rx_N"/>
    <property type="match status" value="1"/>
</dbReference>
<organism evidence="9 10">
    <name type="scientific">Malus domestica</name>
    <name type="common">Apple</name>
    <name type="synonym">Pyrus malus</name>
    <dbReference type="NCBI Taxonomy" id="3750"/>
    <lineage>
        <taxon>Eukaryota</taxon>
        <taxon>Viridiplantae</taxon>
        <taxon>Streptophyta</taxon>
        <taxon>Embryophyta</taxon>
        <taxon>Tracheophyta</taxon>
        <taxon>Spermatophyta</taxon>
        <taxon>Magnoliopsida</taxon>
        <taxon>eudicotyledons</taxon>
        <taxon>Gunneridae</taxon>
        <taxon>Pentapetalae</taxon>
        <taxon>rosids</taxon>
        <taxon>fabids</taxon>
        <taxon>Rosales</taxon>
        <taxon>Rosaceae</taxon>
        <taxon>Amygdaloideae</taxon>
        <taxon>Maleae</taxon>
        <taxon>Malus</taxon>
    </lineage>
</organism>
<dbReference type="Pfam" id="PF00931">
    <property type="entry name" value="NB-ARC"/>
    <property type="match status" value="1"/>
</dbReference>
<dbReference type="GO" id="GO:0006952">
    <property type="term" value="P:defense response"/>
    <property type="evidence" value="ECO:0007669"/>
    <property type="project" value="UniProtKB-KW"/>
</dbReference>
<keyword evidence="2" id="KW-0547">Nucleotide-binding</keyword>
<dbReference type="SUPFAM" id="SSF52047">
    <property type="entry name" value="RNI-like"/>
    <property type="match status" value="1"/>
</dbReference>
<dbReference type="Gene3D" id="1.20.5.4130">
    <property type="match status" value="1"/>
</dbReference>
<dbReference type="FunFam" id="1.10.10.10:FF:000322">
    <property type="entry name" value="Probable disease resistance protein At1g63360"/>
    <property type="match status" value="1"/>
</dbReference>
<feature type="domain" description="Disease resistance protein winged helix" evidence="7">
    <location>
        <begin position="439"/>
        <end position="507"/>
    </location>
</feature>
<dbReference type="InterPro" id="IPR041118">
    <property type="entry name" value="Rx_N"/>
</dbReference>
<dbReference type="PRINTS" id="PR00364">
    <property type="entry name" value="DISEASERSIST"/>
</dbReference>
<dbReference type="Gene3D" id="3.80.10.10">
    <property type="entry name" value="Ribonuclease Inhibitor"/>
    <property type="match status" value="1"/>
</dbReference>
<sequence length="918" mass="104271">MAAEAVLTFAAEGILNKVLSLAAQEFSLAWGFKAELRKLQKSFASIERFLVDVADQPQGRSKSIEEWVKNLKDVAQDAEDVLDEFQYEVDRRKVEIQNHIKKKVLNFLSLSNPLAFRLQMAYKIQKINASLVDLKSEAPVLGLVSKSKDATPRGNRWDRQTNAFIGRDEITVGREGVVSKIVTTLTDSKYNQESLSVMAIVGMGGLGKTTLAKSIYNEDSVHKFFETRIWVCVSNTFDVNLILLQMLEQLKPANAPSSRDNQNALLKFLIEELKDKRYLLVLDDVWNEDSGKWENLMECLSKLYSAAGSKIVVTTRSGKVASISEKLLPRHDLENLSGDECWSIMKDRAFSNVSAYVAPEFQIIGTEIAKNCGGVPLMAKVLGGILHTKKSIEEWSLFKDNKIWDNLSKGEDRIMPVLKLSFDNLESPPLKQCFAYCSMFKKDSIIERDSLIQLWMAQGLLNPSPGENKDMEDIGNEYFDILLQSSLFQDASMSDNGIVSKCMMHDLRLIICNCPKVAWFGVQSNSISLQSFSDLRTFTSLRQLTILNCEGLESWVSRLQFQLSLERLAIRDFPNLEILPSLDNLTSLRYLGIVYWRKLKDLPTGLQRLPHLEGLSIGGFWEELDSFPDFQVGSLMHLKRLYLYGWPKLKSLPQQIQHLTSLTSLSIRHFDGVETLPKWLGSLTSLTFLEICYCKNLTNLPSVQAMQRLTKLQTLHIYRCHPLLKQRCSRDSGTDWPKISHIPRIERSDSSWMEGRQHLTKLQQMCIGKTKFHEHSRSWDFLGLSEKVIEMQSSRVRLLLILRSLGFLASFVPSIVVKGECKKQPTVVEVGMGLAAAEVAGMKYTAEEDFQNAYANFDFFEDSRRSDFTWEPAEAFCQTPVLHLQNVGEGLQNVGEESHDHEIIEDDFLNVEISWSFA</sequence>
<dbReference type="FunFam" id="3.40.50.300:FF:001091">
    <property type="entry name" value="Probable disease resistance protein At1g61300"/>
    <property type="match status" value="1"/>
</dbReference>
<proteinExistence type="predicted"/>
<dbReference type="EMBL" id="RDQH01000329">
    <property type="protein sequence ID" value="RXI04096.1"/>
    <property type="molecule type" value="Genomic_DNA"/>
</dbReference>
<dbReference type="GO" id="GO:0051707">
    <property type="term" value="P:response to other organism"/>
    <property type="evidence" value="ECO:0007669"/>
    <property type="project" value="UniProtKB-ARBA"/>
</dbReference>
<dbReference type="PANTHER" id="PTHR36766:SF70">
    <property type="entry name" value="DISEASE RESISTANCE PROTEIN RGA4"/>
    <property type="match status" value="1"/>
</dbReference>
<dbReference type="InterPro" id="IPR032675">
    <property type="entry name" value="LRR_dom_sf"/>
</dbReference>
<feature type="domain" description="Disease resistance N-terminal" evidence="6">
    <location>
        <begin position="14"/>
        <end position="99"/>
    </location>
</feature>
<dbReference type="Gene3D" id="1.10.10.10">
    <property type="entry name" value="Winged helix-like DNA-binding domain superfamily/Winged helix DNA-binding domain"/>
    <property type="match status" value="1"/>
</dbReference>
<evidence type="ECO:0000256" key="2">
    <source>
        <dbReference type="ARBA" id="ARBA00022741"/>
    </source>
</evidence>
<dbReference type="Pfam" id="PF23559">
    <property type="entry name" value="WHD_DRP"/>
    <property type="match status" value="1"/>
</dbReference>